<dbReference type="PANTHER" id="PTHR10622:SF10">
    <property type="entry name" value="HET DOMAIN-CONTAINING PROTEIN"/>
    <property type="match status" value="1"/>
</dbReference>
<dbReference type="AlphaFoldDB" id="A0A6A6ZQH4"/>
<dbReference type="InterPro" id="IPR058525">
    <property type="entry name" value="DUF8212"/>
</dbReference>
<keyword evidence="3" id="KW-1185">Reference proteome</keyword>
<protein>
    <recommendedName>
        <fullName evidence="1">DUF8212 domain-containing protein</fullName>
    </recommendedName>
</protein>
<evidence type="ECO:0000313" key="3">
    <source>
        <dbReference type="Proteomes" id="UP000799424"/>
    </source>
</evidence>
<reference evidence="2" key="1">
    <citation type="journal article" date="2020" name="Stud. Mycol.">
        <title>101 Dothideomycetes genomes: a test case for predicting lifestyles and emergence of pathogens.</title>
        <authorList>
            <person name="Haridas S."/>
            <person name="Albert R."/>
            <person name="Binder M."/>
            <person name="Bloem J."/>
            <person name="Labutti K."/>
            <person name="Salamov A."/>
            <person name="Andreopoulos B."/>
            <person name="Baker S."/>
            <person name="Barry K."/>
            <person name="Bills G."/>
            <person name="Bluhm B."/>
            <person name="Cannon C."/>
            <person name="Castanera R."/>
            <person name="Culley D."/>
            <person name="Daum C."/>
            <person name="Ezra D."/>
            <person name="Gonzalez J."/>
            <person name="Henrissat B."/>
            <person name="Kuo A."/>
            <person name="Liang C."/>
            <person name="Lipzen A."/>
            <person name="Lutzoni F."/>
            <person name="Magnuson J."/>
            <person name="Mondo S."/>
            <person name="Nolan M."/>
            <person name="Ohm R."/>
            <person name="Pangilinan J."/>
            <person name="Park H.-J."/>
            <person name="Ramirez L."/>
            <person name="Alfaro M."/>
            <person name="Sun H."/>
            <person name="Tritt A."/>
            <person name="Yoshinaga Y."/>
            <person name="Zwiers L.-H."/>
            <person name="Turgeon B."/>
            <person name="Goodwin S."/>
            <person name="Spatafora J."/>
            <person name="Crous P."/>
            <person name="Grigoriev I."/>
        </authorList>
    </citation>
    <scope>NUCLEOTIDE SEQUENCE</scope>
    <source>
        <strain evidence="2">CBS 113818</strain>
    </source>
</reference>
<evidence type="ECO:0000259" key="1">
    <source>
        <dbReference type="Pfam" id="PF26640"/>
    </source>
</evidence>
<feature type="domain" description="DUF8212" evidence="1">
    <location>
        <begin position="157"/>
        <end position="185"/>
    </location>
</feature>
<dbReference type="OrthoDB" id="20872at2759"/>
<evidence type="ECO:0000313" key="2">
    <source>
        <dbReference type="EMBL" id="KAF2822684.1"/>
    </source>
</evidence>
<dbReference type="Proteomes" id="UP000799424">
    <property type="component" value="Unassembled WGS sequence"/>
</dbReference>
<dbReference type="PANTHER" id="PTHR10622">
    <property type="entry name" value="HET DOMAIN-CONTAINING PROTEIN"/>
    <property type="match status" value="1"/>
</dbReference>
<dbReference type="Pfam" id="PF26640">
    <property type="entry name" value="DUF8212"/>
    <property type="match status" value="1"/>
</dbReference>
<name>A0A6A6ZQH4_9PLEO</name>
<proteinExistence type="predicted"/>
<organism evidence="2 3">
    <name type="scientific">Ophiobolus disseminans</name>
    <dbReference type="NCBI Taxonomy" id="1469910"/>
    <lineage>
        <taxon>Eukaryota</taxon>
        <taxon>Fungi</taxon>
        <taxon>Dikarya</taxon>
        <taxon>Ascomycota</taxon>
        <taxon>Pezizomycotina</taxon>
        <taxon>Dothideomycetes</taxon>
        <taxon>Pleosporomycetidae</taxon>
        <taxon>Pleosporales</taxon>
        <taxon>Pleosporineae</taxon>
        <taxon>Phaeosphaeriaceae</taxon>
        <taxon>Ophiobolus</taxon>
    </lineage>
</organism>
<accession>A0A6A6ZQH4</accession>
<gene>
    <name evidence="2" type="ORF">CC86DRAFT_448373</name>
</gene>
<dbReference type="EMBL" id="MU006234">
    <property type="protein sequence ID" value="KAF2822684.1"/>
    <property type="molecule type" value="Genomic_DNA"/>
</dbReference>
<sequence length="205" mass="23734">MWLLSTSTLKLHGFLEPVPDYVILSHTGGAGEVSFDDIDKPHAHDMAGYRKFVAWIDTCCIDKKSSAELSEAINSINKWYWQAEICYAYLPDVAIGPDWEREFESSRWFTRGWVIRPSRRYAVEFYDQTWNLLEDMAYCLLGLLQVNMPMLYGEGHRAFHRLQLEIIQQTNEHSIFAWEPSIETSRQVTAILAPSVADITRRQIA</sequence>